<protein>
    <submittedName>
        <fullName evidence="1">Uncharacterized protein</fullName>
    </submittedName>
</protein>
<gene>
    <name evidence="1" type="ORF">AK812_SmicGene45829</name>
</gene>
<keyword evidence="2" id="KW-1185">Reference proteome</keyword>
<accession>A0A1Q9BVA0</accession>
<sequence length="55" mass="5794">MDSPRRRAPLCPSPTGRRGVVTAVHRASHEVLASQGPGGMQQLVRALHVSPALLA</sequence>
<dbReference type="EMBL" id="LSRX01003499">
    <property type="protein sequence ID" value="OLP74585.1"/>
    <property type="molecule type" value="Genomic_DNA"/>
</dbReference>
<dbReference type="AlphaFoldDB" id="A0A1Q9BVA0"/>
<comment type="caution">
    <text evidence="1">The sequence shown here is derived from an EMBL/GenBank/DDBJ whole genome shotgun (WGS) entry which is preliminary data.</text>
</comment>
<evidence type="ECO:0000313" key="2">
    <source>
        <dbReference type="Proteomes" id="UP000186817"/>
    </source>
</evidence>
<name>A0A1Q9BVA0_SYMMI</name>
<proteinExistence type="predicted"/>
<dbReference type="Proteomes" id="UP000186817">
    <property type="component" value="Unassembled WGS sequence"/>
</dbReference>
<feature type="non-terminal residue" evidence="1">
    <location>
        <position position="55"/>
    </location>
</feature>
<evidence type="ECO:0000313" key="1">
    <source>
        <dbReference type="EMBL" id="OLP74585.1"/>
    </source>
</evidence>
<reference evidence="1 2" key="1">
    <citation type="submission" date="2016-02" db="EMBL/GenBank/DDBJ databases">
        <title>Genome analysis of coral dinoflagellate symbionts highlights evolutionary adaptations to a symbiotic lifestyle.</title>
        <authorList>
            <person name="Aranda M."/>
            <person name="Li Y."/>
            <person name="Liew Y.J."/>
            <person name="Baumgarten S."/>
            <person name="Simakov O."/>
            <person name="Wilson M."/>
            <person name="Piel J."/>
            <person name="Ashoor H."/>
            <person name="Bougouffa S."/>
            <person name="Bajic V.B."/>
            <person name="Ryu T."/>
            <person name="Ravasi T."/>
            <person name="Bayer T."/>
            <person name="Micklem G."/>
            <person name="Kim H."/>
            <person name="Bhak J."/>
            <person name="Lajeunesse T.C."/>
            <person name="Voolstra C.R."/>
        </authorList>
    </citation>
    <scope>NUCLEOTIDE SEQUENCE [LARGE SCALE GENOMIC DNA]</scope>
    <source>
        <strain evidence="1 2">CCMP2467</strain>
    </source>
</reference>
<organism evidence="1 2">
    <name type="scientific">Symbiodinium microadriaticum</name>
    <name type="common">Dinoflagellate</name>
    <name type="synonym">Zooxanthella microadriatica</name>
    <dbReference type="NCBI Taxonomy" id="2951"/>
    <lineage>
        <taxon>Eukaryota</taxon>
        <taxon>Sar</taxon>
        <taxon>Alveolata</taxon>
        <taxon>Dinophyceae</taxon>
        <taxon>Suessiales</taxon>
        <taxon>Symbiodiniaceae</taxon>
        <taxon>Symbiodinium</taxon>
    </lineage>
</organism>